<evidence type="ECO:0000256" key="1">
    <source>
        <dbReference type="ARBA" id="ARBA00023125"/>
    </source>
</evidence>
<name>X1ITF0_9ZZZZ</name>
<dbReference type="InterPro" id="IPR011344">
    <property type="entry name" value="ssDNA-bd"/>
</dbReference>
<dbReference type="Gene3D" id="2.40.50.140">
    <property type="entry name" value="Nucleic acid-binding proteins"/>
    <property type="match status" value="1"/>
</dbReference>
<dbReference type="PANTHER" id="PTHR10302:SF27">
    <property type="entry name" value="SINGLE-STRANDED DNA-BINDING PROTEIN"/>
    <property type="match status" value="1"/>
</dbReference>
<evidence type="ECO:0000313" key="2">
    <source>
        <dbReference type="EMBL" id="GAH72525.1"/>
    </source>
</evidence>
<dbReference type="GO" id="GO:0006260">
    <property type="term" value="P:DNA replication"/>
    <property type="evidence" value="ECO:0007669"/>
    <property type="project" value="InterPro"/>
</dbReference>
<dbReference type="NCBIfam" id="TIGR00621">
    <property type="entry name" value="ssb"/>
    <property type="match status" value="1"/>
</dbReference>
<dbReference type="PANTHER" id="PTHR10302">
    <property type="entry name" value="SINGLE-STRANDED DNA-BINDING PROTEIN"/>
    <property type="match status" value="1"/>
</dbReference>
<proteinExistence type="inferred from homology"/>
<dbReference type="EMBL" id="BARU01028603">
    <property type="protein sequence ID" value="GAH72525.1"/>
    <property type="molecule type" value="Genomic_DNA"/>
</dbReference>
<dbReference type="Pfam" id="PF00436">
    <property type="entry name" value="SSB"/>
    <property type="match status" value="1"/>
</dbReference>
<dbReference type="GO" id="GO:0009295">
    <property type="term" value="C:nucleoid"/>
    <property type="evidence" value="ECO:0007669"/>
    <property type="project" value="TreeGrafter"/>
</dbReference>
<dbReference type="HAMAP" id="MF_00984">
    <property type="entry name" value="SSB"/>
    <property type="match status" value="1"/>
</dbReference>
<dbReference type="CDD" id="cd04496">
    <property type="entry name" value="SSB_OBF"/>
    <property type="match status" value="1"/>
</dbReference>
<dbReference type="InterPro" id="IPR000424">
    <property type="entry name" value="Primosome_PriB/ssb"/>
</dbReference>
<dbReference type="AlphaFoldDB" id="X1ITF0"/>
<gene>
    <name evidence="2" type="ORF">S03H2_45629</name>
</gene>
<protein>
    <recommendedName>
        <fullName evidence="3">Single-stranded DNA-binding protein</fullName>
    </recommendedName>
</protein>
<accession>X1ITF0</accession>
<organism evidence="2">
    <name type="scientific">marine sediment metagenome</name>
    <dbReference type="NCBI Taxonomy" id="412755"/>
    <lineage>
        <taxon>unclassified sequences</taxon>
        <taxon>metagenomes</taxon>
        <taxon>ecological metagenomes</taxon>
    </lineage>
</organism>
<dbReference type="GO" id="GO:0003697">
    <property type="term" value="F:single-stranded DNA binding"/>
    <property type="evidence" value="ECO:0007669"/>
    <property type="project" value="InterPro"/>
</dbReference>
<dbReference type="InterPro" id="IPR012340">
    <property type="entry name" value="NA-bd_OB-fold"/>
</dbReference>
<evidence type="ECO:0008006" key="3">
    <source>
        <dbReference type="Google" id="ProtNLM"/>
    </source>
</evidence>
<comment type="caution">
    <text evidence="2">The sequence shown here is derived from an EMBL/GenBank/DDBJ whole genome shotgun (WGS) entry which is preliminary data.</text>
</comment>
<sequence length="135" mass="15171">MNYVNNMYLLGNLTRDPEIKYTNEGVAITEMGIAVNKKWTDKNGKESETVDFFNVTTWNNLAENCAAALKKGDRVLLSGHLNLRSWENKEGKKYNITNITADVVAASLEFNQIKILEKDVIETDEGGSLKKDKAK</sequence>
<keyword evidence="1" id="KW-0238">DNA-binding</keyword>
<dbReference type="SUPFAM" id="SSF50249">
    <property type="entry name" value="Nucleic acid-binding proteins"/>
    <property type="match status" value="1"/>
</dbReference>
<feature type="non-terminal residue" evidence="2">
    <location>
        <position position="135"/>
    </location>
</feature>
<reference evidence="2" key="1">
    <citation type="journal article" date="2014" name="Front. Microbiol.">
        <title>High frequency of phylogenetically diverse reductive dehalogenase-homologous genes in deep subseafloor sedimentary metagenomes.</title>
        <authorList>
            <person name="Kawai M."/>
            <person name="Futagami T."/>
            <person name="Toyoda A."/>
            <person name="Takaki Y."/>
            <person name="Nishi S."/>
            <person name="Hori S."/>
            <person name="Arai W."/>
            <person name="Tsubouchi T."/>
            <person name="Morono Y."/>
            <person name="Uchiyama I."/>
            <person name="Ito T."/>
            <person name="Fujiyama A."/>
            <person name="Inagaki F."/>
            <person name="Takami H."/>
        </authorList>
    </citation>
    <scope>NUCLEOTIDE SEQUENCE</scope>
    <source>
        <strain evidence="2">Expedition CK06-06</strain>
    </source>
</reference>
<dbReference type="PROSITE" id="PS50935">
    <property type="entry name" value="SSB"/>
    <property type="match status" value="1"/>
</dbReference>